<dbReference type="PROSITE" id="PS00356">
    <property type="entry name" value="HTH_LACI_1"/>
    <property type="match status" value="1"/>
</dbReference>
<gene>
    <name evidence="5" type="ORF">RM539_17180</name>
</gene>
<dbReference type="GO" id="GO:0003677">
    <property type="term" value="F:DNA binding"/>
    <property type="evidence" value="ECO:0007669"/>
    <property type="project" value="UniProtKB-KW"/>
</dbReference>
<evidence type="ECO:0000313" key="6">
    <source>
        <dbReference type="Proteomes" id="UP001262582"/>
    </source>
</evidence>
<dbReference type="PANTHER" id="PTHR30146:SF144">
    <property type="entry name" value="LACI-FAMILY TRANSCRIPTION REGULATOR"/>
    <property type="match status" value="1"/>
</dbReference>
<keyword evidence="1" id="KW-0805">Transcription regulation</keyword>
<keyword evidence="2 5" id="KW-0238">DNA-binding</keyword>
<keyword evidence="3" id="KW-0804">Transcription</keyword>
<dbReference type="PROSITE" id="PS50932">
    <property type="entry name" value="HTH_LACI_2"/>
    <property type="match status" value="1"/>
</dbReference>
<dbReference type="CDD" id="cd01392">
    <property type="entry name" value="HTH_LacI"/>
    <property type="match status" value="1"/>
</dbReference>
<evidence type="ECO:0000256" key="2">
    <source>
        <dbReference type="ARBA" id="ARBA00023125"/>
    </source>
</evidence>
<dbReference type="InterPro" id="IPR028082">
    <property type="entry name" value="Peripla_BP_I"/>
</dbReference>
<dbReference type="InterPro" id="IPR025997">
    <property type="entry name" value="SBP_2_dom"/>
</dbReference>
<dbReference type="RefSeq" id="WP_311504654.1">
    <property type="nucleotide sequence ID" value="NZ_JAVRHK010000019.1"/>
</dbReference>
<dbReference type="EMBL" id="JAVRHK010000019">
    <property type="protein sequence ID" value="MDT0678319.1"/>
    <property type="molecule type" value="Genomic_DNA"/>
</dbReference>
<dbReference type="InterPro" id="IPR000843">
    <property type="entry name" value="HTH_LacI"/>
</dbReference>
<dbReference type="SUPFAM" id="SSF47413">
    <property type="entry name" value="lambda repressor-like DNA-binding domains"/>
    <property type="match status" value="1"/>
</dbReference>
<reference evidence="5 6" key="1">
    <citation type="submission" date="2023-09" db="EMBL/GenBank/DDBJ databases">
        <authorList>
            <person name="Rey-Velasco X."/>
        </authorList>
    </citation>
    <scope>NUCLEOTIDE SEQUENCE [LARGE SCALE GENOMIC DNA]</scope>
    <source>
        <strain evidence="5 6">F117</strain>
    </source>
</reference>
<keyword evidence="6" id="KW-1185">Reference proteome</keyword>
<dbReference type="Gene3D" id="1.10.260.40">
    <property type="entry name" value="lambda repressor-like DNA-binding domains"/>
    <property type="match status" value="1"/>
</dbReference>
<proteinExistence type="predicted"/>
<evidence type="ECO:0000259" key="4">
    <source>
        <dbReference type="PROSITE" id="PS50932"/>
    </source>
</evidence>
<accession>A0ABU3DAE1</accession>
<dbReference type="Gene3D" id="3.40.50.2300">
    <property type="match status" value="2"/>
</dbReference>
<comment type="caution">
    <text evidence="5">The sequence shown here is derived from an EMBL/GenBank/DDBJ whole genome shotgun (WGS) entry which is preliminary data.</text>
</comment>
<dbReference type="Proteomes" id="UP001262582">
    <property type="component" value="Unassembled WGS sequence"/>
</dbReference>
<evidence type="ECO:0000256" key="3">
    <source>
        <dbReference type="ARBA" id="ARBA00023163"/>
    </source>
</evidence>
<name>A0ABU3DAE1_9FLAO</name>
<dbReference type="SMART" id="SM00354">
    <property type="entry name" value="HTH_LACI"/>
    <property type="match status" value="1"/>
</dbReference>
<dbReference type="SUPFAM" id="SSF53822">
    <property type="entry name" value="Periplasmic binding protein-like I"/>
    <property type="match status" value="1"/>
</dbReference>
<evidence type="ECO:0000313" key="5">
    <source>
        <dbReference type="EMBL" id="MDT0678319.1"/>
    </source>
</evidence>
<dbReference type="Pfam" id="PF13407">
    <property type="entry name" value="Peripla_BP_4"/>
    <property type="match status" value="1"/>
</dbReference>
<organism evidence="5 6">
    <name type="scientific">Autumnicola musiva</name>
    <dbReference type="NCBI Taxonomy" id="3075589"/>
    <lineage>
        <taxon>Bacteria</taxon>
        <taxon>Pseudomonadati</taxon>
        <taxon>Bacteroidota</taxon>
        <taxon>Flavobacteriia</taxon>
        <taxon>Flavobacteriales</taxon>
        <taxon>Flavobacteriaceae</taxon>
        <taxon>Autumnicola</taxon>
    </lineage>
</organism>
<dbReference type="InterPro" id="IPR010982">
    <property type="entry name" value="Lambda_DNA-bd_dom_sf"/>
</dbReference>
<dbReference type="Pfam" id="PF00356">
    <property type="entry name" value="LacI"/>
    <property type="match status" value="1"/>
</dbReference>
<evidence type="ECO:0000256" key="1">
    <source>
        <dbReference type="ARBA" id="ARBA00023015"/>
    </source>
</evidence>
<protein>
    <submittedName>
        <fullName evidence="5">LacI family DNA-binding transcriptional regulator</fullName>
    </submittedName>
</protein>
<feature type="domain" description="HTH lacI-type" evidence="4">
    <location>
        <begin position="1"/>
        <end position="55"/>
    </location>
</feature>
<dbReference type="PANTHER" id="PTHR30146">
    <property type="entry name" value="LACI-RELATED TRANSCRIPTIONAL REPRESSOR"/>
    <property type="match status" value="1"/>
</dbReference>
<sequence>MTIKEIAKKANVSLGTVDRVLHDRGKVSRKTKEKILAILEEVNYQPNVYARGLALNKSFIVAVLVPDFEEGEYWEVPSLGIKKALKNLGQFGLKVHFLYFDQNSVKSFIERAAEVLELKPDGVILAPVIDYEATKLCFKLKAEDIPFTIIDSKIRGCDHLSFIGQDSFQSGRLAAKLLVSSVSKNGKVLIISIKNNENHNRTLHRRIEGFKDFTLQDINQDLILEEVNIDQRNTEWQSYLEEACSAKDVDGIYVPSSKVHFVAETLYNQKLSIKLVGNDLISKNYKYLESGVIDYVIGQRPETQGYMALENFYKSLVAKQEVKKSIFLPLDIITKENLMYYKSQIELP</sequence>